<keyword evidence="1" id="KW-0175">Coiled coil</keyword>
<feature type="coiled-coil region" evidence="1">
    <location>
        <begin position="68"/>
        <end position="152"/>
    </location>
</feature>
<dbReference type="InterPro" id="IPR021887">
    <property type="entry name" value="DAB2P_C"/>
</dbReference>
<proteinExistence type="evidence at transcript level"/>
<dbReference type="OMA" id="DPRRANW"/>
<evidence type="ECO:0000256" key="1">
    <source>
        <dbReference type="SAM" id="Coils"/>
    </source>
</evidence>
<dbReference type="KEGG" id="ptep:107449016"/>
<dbReference type="EMBL" id="IAAA01028268">
    <property type="protein sequence ID" value="LAA07938.1"/>
    <property type="molecule type" value="mRNA"/>
</dbReference>
<protein>
    <submittedName>
        <fullName evidence="3">Ras GTPase-activating protein SynGAP</fullName>
    </submittedName>
</protein>
<sequence>MLTESVSDPRRANWLTISSMSEDLCWPEDNNTSRPSWELEAEILRLTTRLMMRERELKQVKSQLKTQTTKSQQQANNWRRKIEEKEEQMRELLIQKDNEMQGIVSQLLLFEAELRQEQSRIERLLKEKDAQINSQQKELERLKCVIDSQISNFPKCNNGIRKSGSISSCEDSDKDIYKTTSLQRRSFSVEEPVTTDSQHAVQKLKDGLLKIRGIQDVTNVKKSIDLAYDSVITDKKRIPYRAPQKMKDLKAKRMNSHNKIHRPVISELCTQAIL</sequence>
<evidence type="ECO:0000259" key="2">
    <source>
        <dbReference type="Pfam" id="PF12004"/>
    </source>
</evidence>
<name>A0A2L2YII4_PARTP</name>
<dbReference type="RefSeq" id="XP_015919893.1">
    <property type="nucleotide sequence ID" value="XM_016064407.3"/>
</dbReference>
<dbReference type="AlphaFoldDB" id="A0A2L2YII4"/>
<dbReference type="EMBL" id="IAAA01028267">
    <property type="protein sequence ID" value="LAA07936.1"/>
    <property type="molecule type" value="mRNA"/>
</dbReference>
<accession>A0A2L2YII4</accession>
<organism evidence="3">
    <name type="scientific">Parasteatoda tepidariorum</name>
    <name type="common">Common house spider</name>
    <name type="synonym">Achaearanea tepidariorum</name>
    <dbReference type="NCBI Taxonomy" id="114398"/>
    <lineage>
        <taxon>Eukaryota</taxon>
        <taxon>Metazoa</taxon>
        <taxon>Ecdysozoa</taxon>
        <taxon>Arthropoda</taxon>
        <taxon>Chelicerata</taxon>
        <taxon>Arachnida</taxon>
        <taxon>Araneae</taxon>
        <taxon>Araneomorphae</taxon>
        <taxon>Entelegynae</taxon>
        <taxon>Araneoidea</taxon>
        <taxon>Theridiidae</taxon>
        <taxon>Parasteatoda</taxon>
    </lineage>
</organism>
<feature type="domain" description="Disabled homolog 2-interacting protein C-terminal" evidence="2">
    <location>
        <begin position="28"/>
        <end position="142"/>
    </location>
</feature>
<reference evidence="3" key="1">
    <citation type="journal article" date="2016" name="Mol. Ecol. Resour.">
        <title>Evaluation of the impact of RNA preservation methods of spiders for de novo transcriptome assembly.</title>
        <authorList>
            <person name="Kono N."/>
            <person name="Nakamura H."/>
            <person name="Ito Y."/>
            <person name="Tomita M."/>
            <person name="Arakawa K."/>
        </authorList>
    </citation>
    <scope>NUCLEOTIDE SEQUENCE</scope>
    <source>
        <tissue evidence="3">Whole body</tissue>
    </source>
</reference>
<evidence type="ECO:0000313" key="3">
    <source>
        <dbReference type="EMBL" id="LAA07938.1"/>
    </source>
</evidence>
<dbReference type="OrthoDB" id="6158299at2759"/>
<dbReference type="GeneID" id="107449016"/>
<dbReference type="Pfam" id="PF12004">
    <property type="entry name" value="DAB2P_C"/>
    <property type="match status" value="1"/>
</dbReference>